<gene>
    <name evidence="1" type="ORF">G5I_06409</name>
</gene>
<dbReference type="InParanoid" id="F4WKY8"/>
<proteinExistence type="predicted"/>
<dbReference type="AlphaFoldDB" id="F4WKY8"/>
<evidence type="ECO:0000313" key="1">
    <source>
        <dbReference type="EMBL" id="EGI65230.1"/>
    </source>
</evidence>
<evidence type="ECO:0000313" key="2">
    <source>
        <dbReference type="Proteomes" id="UP000007755"/>
    </source>
</evidence>
<sequence length="164" mass="19485">MGFNEKKLRRLRRLRLFGRAKVYLTVHWPQLVDKQHLNEELLRNFRIRYLYCVFILVTYLDCQNFSERTIQFGLSEFLYNVDLPGIVLESIRNCETLSVIPDSILLLRYLTSNGELHVTAMPLRYMKCSRSVVTYNFNKPANDFSRSIFRFAAFVKLGKHHFPN</sequence>
<organism evidence="2">
    <name type="scientific">Acromyrmex echinatior</name>
    <name type="common">Panamanian leafcutter ant</name>
    <name type="synonym">Acromyrmex octospinosus echinatior</name>
    <dbReference type="NCBI Taxonomy" id="103372"/>
    <lineage>
        <taxon>Eukaryota</taxon>
        <taxon>Metazoa</taxon>
        <taxon>Ecdysozoa</taxon>
        <taxon>Arthropoda</taxon>
        <taxon>Hexapoda</taxon>
        <taxon>Insecta</taxon>
        <taxon>Pterygota</taxon>
        <taxon>Neoptera</taxon>
        <taxon>Endopterygota</taxon>
        <taxon>Hymenoptera</taxon>
        <taxon>Apocrita</taxon>
        <taxon>Aculeata</taxon>
        <taxon>Formicoidea</taxon>
        <taxon>Formicidae</taxon>
        <taxon>Myrmicinae</taxon>
        <taxon>Acromyrmex</taxon>
    </lineage>
</organism>
<dbReference type="Proteomes" id="UP000007755">
    <property type="component" value="Unassembled WGS sequence"/>
</dbReference>
<accession>F4WKY8</accession>
<name>F4WKY8_ACREC</name>
<protein>
    <submittedName>
        <fullName evidence="1">Uncharacterized protein</fullName>
    </submittedName>
</protein>
<keyword evidence="2" id="KW-1185">Reference proteome</keyword>
<reference evidence="1" key="1">
    <citation type="submission" date="2011-02" db="EMBL/GenBank/DDBJ databases">
        <title>The genome of the leaf-cutting ant Acromyrmex echinatior suggests key adaptations to social evolution and fungus farming.</title>
        <authorList>
            <person name="Nygaard S."/>
            <person name="Zhang G."/>
        </authorList>
    </citation>
    <scope>NUCLEOTIDE SEQUENCE</scope>
</reference>
<dbReference type="EMBL" id="GL888206">
    <property type="protein sequence ID" value="EGI65230.1"/>
    <property type="molecule type" value="Genomic_DNA"/>
</dbReference>